<evidence type="ECO:0000313" key="2">
    <source>
        <dbReference type="EMBL" id="TGJ79082.1"/>
    </source>
</evidence>
<dbReference type="Pfam" id="PF00106">
    <property type="entry name" value="adh_short"/>
    <property type="match status" value="1"/>
</dbReference>
<dbReference type="PANTHER" id="PTHR43550">
    <property type="entry name" value="3-KETODIHYDROSPHINGOSINE REDUCTASE"/>
    <property type="match status" value="1"/>
</dbReference>
<dbReference type="InterPro" id="IPR002347">
    <property type="entry name" value="SDR_fam"/>
</dbReference>
<dbReference type="Gene3D" id="3.40.50.720">
    <property type="entry name" value="NAD(P)-binding Rossmann-like Domain"/>
    <property type="match status" value="1"/>
</dbReference>
<dbReference type="GO" id="GO:0047560">
    <property type="term" value="F:3-dehydrosphinganine reductase activity"/>
    <property type="evidence" value="ECO:0007669"/>
    <property type="project" value="TreeGrafter"/>
</dbReference>
<dbReference type="GO" id="GO:0030148">
    <property type="term" value="P:sphingolipid biosynthetic process"/>
    <property type="evidence" value="ECO:0007669"/>
    <property type="project" value="TreeGrafter"/>
</dbReference>
<dbReference type="OrthoDB" id="10267115at2759"/>
<dbReference type="InterPro" id="IPR036291">
    <property type="entry name" value="NAD(P)-bd_dom_sf"/>
</dbReference>
<evidence type="ECO:0000256" key="1">
    <source>
        <dbReference type="SAM" id="Phobius"/>
    </source>
</evidence>
<proteinExistence type="predicted"/>
<dbReference type="GO" id="GO:0005789">
    <property type="term" value="C:endoplasmic reticulum membrane"/>
    <property type="evidence" value="ECO:0007669"/>
    <property type="project" value="TreeGrafter"/>
</dbReference>
<keyword evidence="3" id="KW-1185">Reference proteome</keyword>
<dbReference type="STRING" id="37992.A0A4Z0YRD6"/>
<keyword evidence="1" id="KW-0812">Transmembrane</keyword>
<name>A0A4Z0YRD6_9PEZI</name>
<dbReference type="GO" id="GO:0006666">
    <property type="term" value="P:3-keto-sphinganine metabolic process"/>
    <property type="evidence" value="ECO:0007669"/>
    <property type="project" value="TreeGrafter"/>
</dbReference>
<dbReference type="Proteomes" id="UP000297716">
    <property type="component" value="Unassembled WGS sequence"/>
</dbReference>
<dbReference type="SUPFAM" id="SSF51735">
    <property type="entry name" value="NAD(P)-binding Rossmann-fold domains"/>
    <property type="match status" value="1"/>
</dbReference>
<dbReference type="EMBL" id="SKBN01000318">
    <property type="protein sequence ID" value="TGJ79082.1"/>
    <property type="molecule type" value="Genomic_DNA"/>
</dbReference>
<feature type="non-terminal residue" evidence="2">
    <location>
        <position position="303"/>
    </location>
</feature>
<sequence>MYWFSHNHMPVEGRTILLTGGSEGTGLSAARIFSSKGANVIIVSRNAAKLEEAVKSIKTAARFPETQRFHAIAADVAVPNYAEGVVADATAWNGQTPEIVWCLAGLSTPMLWTDDEAMVAARYNMDVNYFGSAEMSRAIMRAWLLPGQGKQQPSTREPRPAAKHIIFTGSVLSTFSMAGHGTYAPSKFALRALADALVITTAGYERENETKPKITLQLEGADKPQDPDVVARLFIAGMEKGHYFVTTSFLGDLMRRGAMSNSPRNNWFVDTLMAWIMPFILAFVMWDMNTQVSTWGKKKKKKR</sequence>
<evidence type="ECO:0000313" key="3">
    <source>
        <dbReference type="Proteomes" id="UP000297716"/>
    </source>
</evidence>
<feature type="transmembrane region" description="Helical" evidence="1">
    <location>
        <begin position="267"/>
        <end position="286"/>
    </location>
</feature>
<keyword evidence="1" id="KW-1133">Transmembrane helix</keyword>
<dbReference type="PANTHER" id="PTHR43550:SF3">
    <property type="entry name" value="3-KETODIHYDROSPHINGOSINE REDUCTASE"/>
    <property type="match status" value="1"/>
</dbReference>
<comment type="caution">
    <text evidence="2">The sequence shown here is derived from an EMBL/GenBank/DDBJ whole genome shotgun (WGS) entry which is preliminary data.</text>
</comment>
<dbReference type="AlphaFoldDB" id="A0A4Z0YRD6"/>
<accession>A0A4Z0YRD6</accession>
<reference evidence="2 3" key="1">
    <citation type="submission" date="2019-03" db="EMBL/GenBank/DDBJ databases">
        <title>Draft genome sequence of Xylaria hypoxylon DSM 108379, a ubiquitous saprotrophic-parasitic fungi on hardwood.</title>
        <authorList>
            <person name="Buettner E."/>
            <person name="Leonhardt S."/>
            <person name="Gebauer A.M."/>
            <person name="Liers C."/>
            <person name="Hofrichter M."/>
            <person name="Kellner H."/>
        </authorList>
    </citation>
    <scope>NUCLEOTIDE SEQUENCE [LARGE SCALE GENOMIC DNA]</scope>
    <source>
        <strain evidence="2 3">DSM 108379</strain>
    </source>
</reference>
<organism evidence="2 3">
    <name type="scientific">Xylaria hypoxylon</name>
    <dbReference type="NCBI Taxonomy" id="37992"/>
    <lineage>
        <taxon>Eukaryota</taxon>
        <taxon>Fungi</taxon>
        <taxon>Dikarya</taxon>
        <taxon>Ascomycota</taxon>
        <taxon>Pezizomycotina</taxon>
        <taxon>Sordariomycetes</taxon>
        <taxon>Xylariomycetidae</taxon>
        <taxon>Xylariales</taxon>
        <taxon>Xylariaceae</taxon>
        <taxon>Xylaria</taxon>
    </lineage>
</organism>
<evidence type="ECO:0008006" key="4">
    <source>
        <dbReference type="Google" id="ProtNLM"/>
    </source>
</evidence>
<gene>
    <name evidence="2" type="ORF">E0Z10_g9684</name>
</gene>
<protein>
    <recommendedName>
        <fullName evidence="4">Ketoreductase (KR) domain-containing protein</fullName>
    </recommendedName>
</protein>
<keyword evidence="1" id="KW-0472">Membrane</keyword>